<dbReference type="InterPro" id="IPR032710">
    <property type="entry name" value="NTF2-like_dom_sf"/>
</dbReference>
<protein>
    <submittedName>
        <fullName evidence="1">Uncharacterized protein</fullName>
    </submittedName>
</protein>
<dbReference type="EMBL" id="HBEL01050043">
    <property type="protein sequence ID" value="CAD8426904.1"/>
    <property type="molecule type" value="Transcribed_RNA"/>
</dbReference>
<proteinExistence type="predicted"/>
<dbReference type="Gene3D" id="3.10.450.50">
    <property type="match status" value="1"/>
</dbReference>
<accession>A0A7S0CLJ7</accession>
<dbReference type="AlphaFoldDB" id="A0A7S0CLJ7"/>
<dbReference type="SUPFAM" id="SSF54427">
    <property type="entry name" value="NTF2-like"/>
    <property type="match status" value="1"/>
</dbReference>
<evidence type="ECO:0000313" key="1">
    <source>
        <dbReference type="EMBL" id="CAD8426904.1"/>
    </source>
</evidence>
<gene>
    <name evidence="1" type="ORF">PINE0816_LOCUS23069</name>
</gene>
<organism evidence="1">
    <name type="scientific">Proboscia inermis</name>
    <dbReference type="NCBI Taxonomy" id="420281"/>
    <lineage>
        <taxon>Eukaryota</taxon>
        <taxon>Sar</taxon>
        <taxon>Stramenopiles</taxon>
        <taxon>Ochrophyta</taxon>
        <taxon>Bacillariophyta</taxon>
        <taxon>Coscinodiscophyceae</taxon>
        <taxon>Rhizosoleniophycidae</taxon>
        <taxon>Rhizosoleniales</taxon>
        <taxon>Rhizosoleniaceae</taxon>
        <taxon>Proboscia</taxon>
    </lineage>
</organism>
<reference evidence="1" key="1">
    <citation type="submission" date="2021-01" db="EMBL/GenBank/DDBJ databases">
        <authorList>
            <person name="Corre E."/>
            <person name="Pelletier E."/>
            <person name="Niang G."/>
            <person name="Scheremetjew M."/>
            <person name="Finn R."/>
            <person name="Kale V."/>
            <person name="Holt S."/>
            <person name="Cochrane G."/>
            <person name="Meng A."/>
            <person name="Brown T."/>
            <person name="Cohen L."/>
        </authorList>
    </citation>
    <scope>NUCLEOTIDE SEQUENCE</scope>
    <source>
        <strain evidence="1">CCAP1064/1</strain>
    </source>
</reference>
<sequence>MDWGAYYPPPTGTTATVVGNVSAMLDVGCGFGGKSQALADFERGWSLVEFLAPERNRVKNNRKGIYSASPPRICNWNGAADADTTYFAQALLGCLWQNIHQDVSLLGIFYDTRVTAHLPRGRDVYGTLELTEFLSMYTMGLSEIAISVDHVACIPYLWEPGTGSASTPRENGAVDLAVRWTMTAKHTGDSDLLGPASGAPVYLLAGSHWRVVRGTRIREEWTVWDEIALLRQVESYRLTHP</sequence>
<name>A0A7S0CLJ7_9STRA</name>